<dbReference type="SUPFAM" id="SSF49478">
    <property type="entry name" value="Cna protein B-type domain"/>
    <property type="match status" value="1"/>
</dbReference>
<gene>
    <name evidence="2" type="ORF">SAMN05444337_2543</name>
</gene>
<dbReference type="RefSeq" id="WP_072785695.1">
    <property type="nucleotide sequence ID" value="NZ_CP045292.1"/>
</dbReference>
<dbReference type="OrthoDB" id="2111471at2"/>
<dbReference type="EMBL" id="FQZH01000006">
    <property type="protein sequence ID" value="SHJ75354.1"/>
    <property type="molecule type" value="Genomic_DNA"/>
</dbReference>
<keyword evidence="2" id="KW-0378">Hydrolase</keyword>
<dbReference type="Pfam" id="PF13620">
    <property type="entry name" value="CarboxypepD_reg"/>
    <property type="match status" value="1"/>
</dbReference>
<accession>A0A1M6LVW8</accession>
<protein>
    <submittedName>
        <fullName evidence="2">Carboxypeptidase regulatory-like domain-containing protein</fullName>
    </submittedName>
</protein>
<dbReference type="Proteomes" id="UP000184232">
    <property type="component" value="Unassembled WGS sequence"/>
</dbReference>
<dbReference type="AlphaFoldDB" id="A0A1M6LVW8"/>
<feature type="domain" description="DUF4382" evidence="1">
    <location>
        <begin position="31"/>
        <end position="163"/>
    </location>
</feature>
<evidence type="ECO:0000313" key="2">
    <source>
        <dbReference type="EMBL" id="SHJ75354.1"/>
    </source>
</evidence>
<evidence type="ECO:0000259" key="1">
    <source>
        <dbReference type="Pfam" id="PF14321"/>
    </source>
</evidence>
<reference evidence="2 3" key="1">
    <citation type="submission" date="2016-11" db="EMBL/GenBank/DDBJ databases">
        <authorList>
            <person name="Jaros S."/>
            <person name="Januszkiewicz K."/>
            <person name="Wedrychowicz H."/>
        </authorList>
    </citation>
    <scope>NUCLEOTIDE SEQUENCE [LARGE SCALE GENOMIC DNA]</scope>
    <source>
        <strain evidence="2 3">DSM 22807</strain>
    </source>
</reference>
<evidence type="ECO:0000313" key="3">
    <source>
        <dbReference type="Proteomes" id="UP000184232"/>
    </source>
</evidence>
<name>A0A1M6LVW8_9FLAO</name>
<dbReference type="STRING" id="683124.SAMN05444337_2543"/>
<sequence length="252" mass="26829">MKKLFLFLGLISLGLVSCNDDSNSDQSYTYKVSMTDAPAPYDAVFVDVQGVEVITSDGSSFALETEANIYNLLELSNGYSIQIASDIITEANVSQVRLILGPNNSIVVDGQTYPLSTPSAEQSGLKLNVHQQLLANVDNTLLIDFDAHQSIVEQGNGSYSLKPVLRVVDVQVTGTISGSISILGVNATITAISSTGEEFTTITNEEGAFQLSGLQSGTYTLIITPETPYLPLTIDNVIVQTGLTTDLGVQVL</sequence>
<keyword evidence="2" id="KW-0645">Protease</keyword>
<dbReference type="Gene3D" id="2.60.40.1120">
    <property type="entry name" value="Carboxypeptidase-like, regulatory domain"/>
    <property type="match status" value="1"/>
</dbReference>
<dbReference type="PROSITE" id="PS51257">
    <property type="entry name" value="PROKAR_LIPOPROTEIN"/>
    <property type="match status" value="1"/>
</dbReference>
<dbReference type="GO" id="GO:0004180">
    <property type="term" value="F:carboxypeptidase activity"/>
    <property type="evidence" value="ECO:0007669"/>
    <property type="project" value="UniProtKB-KW"/>
</dbReference>
<proteinExistence type="predicted"/>
<dbReference type="InterPro" id="IPR025491">
    <property type="entry name" value="DUF4382"/>
</dbReference>
<keyword evidence="2" id="KW-0121">Carboxypeptidase</keyword>
<dbReference type="Pfam" id="PF14321">
    <property type="entry name" value="DUF4382"/>
    <property type="match status" value="1"/>
</dbReference>
<organism evidence="2 3">
    <name type="scientific">Flavobacterium haoranii</name>
    <dbReference type="NCBI Taxonomy" id="683124"/>
    <lineage>
        <taxon>Bacteria</taxon>
        <taxon>Pseudomonadati</taxon>
        <taxon>Bacteroidota</taxon>
        <taxon>Flavobacteriia</taxon>
        <taxon>Flavobacteriales</taxon>
        <taxon>Flavobacteriaceae</taxon>
        <taxon>Flavobacterium</taxon>
    </lineage>
</organism>
<keyword evidence="3" id="KW-1185">Reference proteome</keyword>